<dbReference type="SUPFAM" id="SSF53254">
    <property type="entry name" value="Phosphoglycerate mutase-like"/>
    <property type="match status" value="1"/>
</dbReference>
<evidence type="ECO:0000256" key="1">
    <source>
        <dbReference type="SAM" id="SignalP"/>
    </source>
</evidence>
<dbReference type="STRING" id="425504.SAMN05216206_2612"/>
<accession>A0A1I3JUZ1</accession>
<dbReference type="OrthoDB" id="8685508at2"/>
<proteinExistence type="predicted"/>
<reference evidence="3" key="1">
    <citation type="submission" date="2016-10" db="EMBL/GenBank/DDBJ databases">
        <authorList>
            <person name="Varghese N."/>
            <person name="Submissions S."/>
        </authorList>
    </citation>
    <scope>NUCLEOTIDE SEQUENCE [LARGE SCALE GENOMIC DNA]</scope>
    <source>
        <strain evidence="3">LMG 24016</strain>
    </source>
</reference>
<dbReference type="Gene3D" id="3.40.50.1240">
    <property type="entry name" value="Phosphoglycerate mutase-like"/>
    <property type="match status" value="1"/>
</dbReference>
<evidence type="ECO:0000313" key="2">
    <source>
        <dbReference type="EMBL" id="SFI63775.1"/>
    </source>
</evidence>
<protein>
    <submittedName>
        <fullName evidence="2">Phosphohistidine phosphatase SixA</fullName>
    </submittedName>
</protein>
<keyword evidence="1" id="KW-0732">Signal</keyword>
<dbReference type="InterPro" id="IPR029033">
    <property type="entry name" value="His_PPase_superfam"/>
</dbReference>
<feature type="signal peptide" evidence="1">
    <location>
        <begin position="1"/>
        <end position="21"/>
    </location>
</feature>
<gene>
    <name evidence="2" type="ORF">SAMN05216206_2612</name>
</gene>
<dbReference type="Proteomes" id="UP000243606">
    <property type="component" value="Unassembled WGS sequence"/>
</dbReference>
<dbReference type="InterPro" id="IPR013078">
    <property type="entry name" value="His_Pase_superF_clade-1"/>
</dbReference>
<evidence type="ECO:0000313" key="3">
    <source>
        <dbReference type="Proteomes" id="UP000243606"/>
    </source>
</evidence>
<dbReference type="AlphaFoldDB" id="A0A1I3JUZ1"/>
<dbReference type="Pfam" id="PF00300">
    <property type="entry name" value="His_Phos_1"/>
    <property type="match status" value="1"/>
</dbReference>
<feature type="chain" id="PRO_5017197929" evidence="1">
    <location>
        <begin position="22"/>
        <end position="185"/>
    </location>
</feature>
<dbReference type="EMBL" id="FOQL01000003">
    <property type="protein sequence ID" value="SFI63775.1"/>
    <property type="molecule type" value="Genomic_DNA"/>
</dbReference>
<organism evidence="2 3">
    <name type="scientific">Pseudomonas guineae</name>
    <dbReference type="NCBI Taxonomy" id="425504"/>
    <lineage>
        <taxon>Bacteria</taxon>
        <taxon>Pseudomonadati</taxon>
        <taxon>Pseudomonadota</taxon>
        <taxon>Gammaproteobacteria</taxon>
        <taxon>Pseudomonadales</taxon>
        <taxon>Pseudomonadaceae</taxon>
        <taxon>Pseudomonas</taxon>
    </lineage>
</organism>
<sequence>MLWRSGAWLLALCLLSGAAQADDKHAWTALREGRAVLLMRHATAPGTGDPANFQLGDCRTQRNLNQVGREQAQRWGQLLQRQWIKPRLLSSRWCRAQDTAREMGIAAVQALPALDSFFQTPTTARKQTAALIEQVNAQARGTPMVLVSHQVNITALTGIYPASGEGLILALPLQAPARLLARIQP</sequence>
<dbReference type="RefSeq" id="WP_090242556.1">
    <property type="nucleotide sequence ID" value="NZ_FOQL01000003.1"/>
</dbReference>
<name>A0A1I3JUZ1_9PSED</name>
<keyword evidence="3" id="KW-1185">Reference proteome</keyword>